<sequence length="259" mass="30361">MRFLYLLLLTPIMAEAQIIFTESLATPIDTTRVIQGTIAPEFNFKTEREDFFQLKNNANITLLVRKKHALTFFNQVEMIRSGETTSVNNGFLHGEYRYMIRKAIEIYPFAESVWTPSRGLELKLAAGLQSRFHLVQTEHFIWFAGIGFFGEYEQWNYNGVPLPHSFEGREYQRNIKSQLHTGLKFQFTEKWLLIASAYMHNRMDSKIGNPRWATALDLRHKITEHFGVWLSYQYLYHTRPIVPIRKGYTIFTGGVFISF</sequence>
<feature type="signal peptide" evidence="1">
    <location>
        <begin position="1"/>
        <end position="16"/>
    </location>
</feature>
<evidence type="ECO:0000313" key="3">
    <source>
        <dbReference type="Proteomes" id="UP000182771"/>
    </source>
</evidence>
<keyword evidence="1" id="KW-0732">Signal</keyword>
<dbReference type="EMBL" id="FNND01000007">
    <property type="protein sequence ID" value="SDX04463.1"/>
    <property type="molecule type" value="Genomic_DNA"/>
</dbReference>
<dbReference type="GeneID" id="85017100"/>
<gene>
    <name evidence="2" type="ORF">SAMN05444420_10743</name>
</gene>
<organism evidence="2 3">
    <name type="scientific">Capnocytophaga granulosa</name>
    <dbReference type="NCBI Taxonomy" id="45242"/>
    <lineage>
        <taxon>Bacteria</taxon>
        <taxon>Pseudomonadati</taxon>
        <taxon>Bacteroidota</taxon>
        <taxon>Flavobacteriia</taxon>
        <taxon>Flavobacteriales</taxon>
        <taxon>Flavobacteriaceae</taxon>
        <taxon>Capnocytophaga</taxon>
    </lineage>
</organism>
<dbReference type="RefSeq" id="WP_016421047.1">
    <property type="nucleotide sequence ID" value="NZ_FNND01000007.1"/>
</dbReference>
<dbReference type="Proteomes" id="UP000182771">
    <property type="component" value="Unassembled WGS sequence"/>
</dbReference>
<evidence type="ECO:0000313" key="2">
    <source>
        <dbReference type="EMBL" id="SDX04463.1"/>
    </source>
</evidence>
<keyword evidence="3" id="KW-1185">Reference proteome</keyword>
<feature type="chain" id="PRO_5028884576" description="DUF481 domain-containing protein" evidence="1">
    <location>
        <begin position="17"/>
        <end position="259"/>
    </location>
</feature>
<protein>
    <recommendedName>
        <fullName evidence="4">DUF481 domain-containing protein</fullName>
    </recommendedName>
</protein>
<evidence type="ECO:0000256" key="1">
    <source>
        <dbReference type="SAM" id="SignalP"/>
    </source>
</evidence>
<proteinExistence type="predicted"/>
<name>A0A1H2YGX0_9FLAO</name>
<dbReference type="AlphaFoldDB" id="A0A1H2YGX0"/>
<evidence type="ECO:0008006" key="4">
    <source>
        <dbReference type="Google" id="ProtNLM"/>
    </source>
</evidence>
<reference evidence="2 3" key="1">
    <citation type="submission" date="2016-10" db="EMBL/GenBank/DDBJ databases">
        <authorList>
            <person name="Varghese N."/>
            <person name="Submissions S."/>
        </authorList>
    </citation>
    <scope>NUCLEOTIDE SEQUENCE [LARGE SCALE GENOMIC DNA]</scope>
    <source>
        <strain evidence="2 3">DSM 11449</strain>
    </source>
</reference>
<accession>A0A1H2YGX0</accession>
<comment type="caution">
    <text evidence="2">The sequence shown here is derived from an EMBL/GenBank/DDBJ whole genome shotgun (WGS) entry which is preliminary data.</text>
</comment>